<protein>
    <recommendedName>
        <fullName evidence="3">DUF559 domain-containing protein</fullName>
    </recommendedName>
</protein>
<organism evidence="1 2">
    <name type="scientific">Nocardioides marmoriginsengisoli</name>
    <dbReference type="NCBI Taxonomy" id="661483"/>
    <lineage>
        <taxon>Bacteria</taxon>
        <taxon>Bacillati</taxon>
        <taxon>Actinomycetota</taxon>
        <taxon>Actinomycetes</taxon>
        <taxon>Propionibacteriales</taxon>
        <taxon>Nocardioidaceae</taxon>
        <taxon>Nocardioides</taxon>
    </lineage>
</organism>
<accession>A0A3N0CN75</accession>
<evidence type="ECO:0008006" key="3">
    <source>
        <dbReference type="Google" id="ProtNLM"/>
    </source>
</evidence>
<dbReference type="AlphaFoldDB" id="A0A3N0CN75"/>
<name>A0A3N0CN75_9ACTN</name>
<evidence type="ECO:0000313" key="2">
    <source>
        <dbReference type="Proteomes" id="UP000267128"/>
    </source>
</evidence>
<dbReference type="Proteomes" id="UP000267128">
    <property type="component" value="Unassembled WGS sequence"/>
</dbReference>
<dbReference type="EMBL" id="RJSE01000005">
    <property type="protein sequence ID" value="RNL64363.1"/>
    <property type="molecule type" value="Genomic_DNA"/>
</dbReference>
<keyword evidence="2" id="KW-1185">Reference proteome</keyword>
<evidence type="ECO:0000313" key="1">
    <source>
        <dbReference type="EMBL" id="RNL64363.1"/>
    </source>
</evidence>
<sequence length="196" mass="21406">MIHGVPCTAADRAIFDASRWAPNVREAVVVIDMAVAARLASLHQVRRYAETKAGWAGVQQVRDALGLATERSRSPAESRLRLLWTLDAGLPQPLVNWPVADSRGRFLAEVDLLDPAAGLVGEYDGADHRSGARHARDVRREDALRRVGLELVTVTGRDLASPGMVKDRILSARERAARIPPASKTFLIKVAPKPVR</sequence>
<proteinExistence type="predicted"/>
<comment type="caution">
    <text evidence="1">The sequence shown here is derived from an EMBL/GenBank/DDBJ whole genome shotgun (WGS) entry which is preliminary data.</text>
</comment>
<reference evidence="1 2" key="1">
    <citation type="submission" date="2018-11" db="EMBL/GenBank/DDBJ databases">
        <authorList>
            <person name="Li F."/>
        </authorList>
    </citation>
    <scope>NUCLEOTIDE SEQUENCE [LARGE SCALE GENOMIC DNA]</scope>
    <source>
        <strain evidence="1 2">Gsoil 097</strain>
    </source>
</reference>
<gene>
    <name evidence="1" type="ORF">EFK50_07500</name>
</gene>